<accession>A0AAW6U4C9</accession>
<feature type="domain" description="Glycosyl hydrolase family 13 catalytic" evidence="16">
    <location>
        <begin position="21"/>
        <end position="420"/>
    </location>
</feature>
<dbReference type="GO" id="GO:0046872">
    <property type="term" value="F:metal ion binding"/>
    <property type="evidence" value="ECO:0007669"/>
    <property type="project" value="UniProtKB-KW"/>
</dbReference>
<evidence type="ECO:0000256" key="10">
    <source>
        <dbReference type="ARBA" id="ARBA00022837"/>
    </source>
</evidence>
<protein>
    <recommendedName>
        <fullName evidence="6">Maltokinase</fullName>
        <ecNumber evidence="4">2.7.1.175</ecNumber>
        <ecNumber evidence="5">5.4.99.16</ecNumber>
    </recommendedName>
    <alternativeName>
        <fullName evidence="14">Maltose alpha-D-glucosyltransferase</fullName>
    </alternativeName>
    <alternativeName>
        <fullName evidence="13">Maltose-1-phosphate synthase</fullName>
    </alternativeName>
</protein>
<evidence type="ECO:0000256" key="12">
    <source>
        <dbReference type="ARBA" id="ARBA00023235"/>
    </source>
</evidence>
<evidence type="ECO:0000256" key="14">
    <source>
        <dbReference type="ARBA" id="ARBA00031378"/>
    </source>
</evidence>
<evidence type="ECO:0000256" key="5">
    <source>
        <dbReference type="ARBA" id="ARBA00012619"/>
    </source>
</evidence>
<dbReference type="InterPro" id="IPR045857">
    <property type="entry name" value="O16G_dom_2"/>
</dbReference>
<dbReference type="Pfam" id="PF00128">
    <property type="entry name" value="Alpha-amylase"/>
    <property type="match status" value="1"/>
</dbReference>
<keyword evidence="11" id="KW-0067">ATP-binding</keyword>
<evidence type="ECO:0000256" key="6">
    <source>
        <dbReference type="ARBA" id="ARBA00013882"/>
    </source>
</evidence>
<dbReference type="EC" id="2.7.1.175" evidence="4"/>
<keyword evidence="7" id="KW-0808">Transferase</keyword>
<dbReference type="NCBIfam" id="TIGR02457">
    <property type="entry name" value="TreS_Cterm"/>
    <property type="match status" value="1"/>
</dbReference>
<dbReference type="Gene3D" id="3.90.400.10">
    <property type="entry name" value="Oligo-1,6-glucosidase, Domain 2"/>
    <property type="match status" value="1"/>
</dbReference>
<keyword evidence="9" id="KW-0547">Nucleotide-binding</keyword>
<dbReference type="GO" id="GO:0005524">
    <property type="term" value="F:ATP binding"/>
    <property type="evidence" value="ECO:0007669"/>
    <property type="project" value="UniProtKB-KW"/>
</dbReference>
<evidence type="ECO:0000313" key="17">
    <source>
        <dbReference type="EMBL" id="MDI6450534.1"/>
    </source>
</evidence>
<gene>
    <name evidence="17" type="primary">treS</name>
    <name evidence="17" type="ORF">QJ522_15855</name>
</gene>
<dbReference type="InterPro" id="IPR040999">
    <property type="entry name" value="Mak_N_cap"/>
</dbReference>
<keyword evidence="10" id="KW-0106">Calcium</keyword>
<dbReference type="InterPro" id="IPR032091">
    <property type="entry name" value="Malt_amylase-like_C"/>
</dbReference>
<dbReference type="GO" id="GO:0016740">
    <property type="term" value="F:transferase activity"/>
    <property type="evidence" value="ECO:0007669"/>
    <property type="project" value="UniProtKB-KW"/>
</dbReference>
<dbReference type="Proteomes" id="UP001431776">
    <property type="component" value="Unassembled WGS sequence"/>
</dbReference>
<dbReference type="FunFam" id="3.20.20.80:FF:000055">
    <property type="entry name" value="Trehalose synthase"/>
    <property type="match status" value="1"/>
</dbReference>
<proteinExistence type="inferred from homology"/>
<organism evidence="17 18">
    <name type="scientific">Anaerobaca lacustris</name>
    <dbReference type="NCBI Taxonomy" id="3044600"/>
    <lineage>
        <taxon>Bacteria</taxon>
        <taxon>Pseudomonadati</taxon>
        <taxon>Planctomycetota</taxon>
        <taxon>Phycisphaerae</taxon>
        <taxon>Sedimentisphaerales</taxon>
        <taxon>Anaerobacaceae</taxon>
        <taxon>Anaerobaca</taxon>
    </lineage>
</organism>
<comment type="similarity">
    <text evidence="3">Belongs to the aminoglycoside phosphotransferase family.</text>
</comment>
<dbReference type="InterPro" id="IPR006047">
    <property type="entry name" value="GH13_cat_dom"/>
</dbReference>
<comment type="caution">
    <text evidence="17">The sequence shown here is derived from an EMBL/GenBank/DDBJ whole genome shotgun (WGS) entry which is preliminary data.</text>
</comment>
<dbReference type="Gene3D" id="3.90.1200.10">
    <property type="match status" value="1"/>
</dbReference>
<keyword evidence="12 17" id="KW-0413">Isomerase</keyword>
<evidence type="ECO:0000256" key="9">
    <source>
        <dbReference type="ARBA" id="ARBA00022741"/>
    </source>
</evidence>
<evidence type="ECO:0000256" key="13">
    <source>
        <dbReference type="ARBA" id="ARBA00031251"/>
    </source>
</evidence>
<comment type="catalytic activity">
    <reaction evidence="1">
        <text>D-maltose = alpha,alpha-trehalose</text>
        <dbReference type="Rhea" id="RHEA:15145"/>
        <dbReference type="ChEBI" id="CHEBI:16551"/>
        <dbReference type="ChEBI" id="CHEBI:17306"/>
        <dbReference type="EC" id="5.4.99.16"/>
    </reaction>
</comment>
<evidence type="ECO:0000256" key="8">
    <source>
        <dbReference type="ARBA" id="ARBA00022723"/>
    </source>
</evidence>
<dbReference type="Pfam" id="PF18085">
    <property type="entry name" value="Mak_N_cap"/>
    <property type="match status" value="1"/>
</dbReference>
<dbReference type="AlphaFoldDB" id="A0AAW6U4C9"/>
<dbReference type="Gene3D" id="3.20.20.80">
    <property type="entry name" value="Glycosidases"/>
    <property type="match status" value="1"/>
</dbReference>
<dbReference type="Pfam" id="PF16657">
    <property type="entry name" value="Malt_amylase_C"/>
    <property type="match status" value="1"/>
</dbReference>
<comment type="similarity">
    <text evidence="2">Belongs to the glycosyl hydrolase 13 family. TreS subfamily.</text>
</comment>
<evidence type="ECO:0000256" key="1">
    <source>
        <dbReference type="ARBA" id="ARBA00001595"/>
    </source>
</evidence>
<dbReference type="InterPro" id="IPR011009">
    <property type="entry name" value="Kinase-like_dom_sf"/>
</dbReference>
<dbReference type="InterPro" id="IPR017853">
    <property type="entry name" value="GH"/>
</dbReference>
<sequence length="1104" mass="127851">MREPRDKTPDSLWYKDAVIYELHIKSFHDSNNDGIGDIQGVIEKLDYLQDLGVTALWLLPFYPSPLLDDGYDIADYFDINPDYGTLSDFKRLLREAHRREIRIITELVINHTSDQHKWFQRSRRARPGSPWRDFYVWSDTTERYKDARIIFTDFESSNWTWDAVAQAYYWHRFYKHQPDLNYDNPRVRKEILRVLDFWFQMGVDGMRLDAVPYLVEREDTNCENLPETHAVLKELRAHLDRKFSDRLLLAEANQWPEDAAAYFGDGDECHMAFHFPIMPRLFMALRMEDRFPVIDMLEQSLDIPANCQWGMFLRNHDELTLEMVTDEERDYMYKAYAQDPRARINVGIRRRLAPLLENSRRRIELMNSLLFSLPGTPILYYGDEIGMGDNYYLGDRDGVRTPMQWSPDRNAGFSKANPQKLYLPVIIDSEYHFETVNVENQSRNFSSLLWFMRRTLAIRKQFKAFGRGRIEFLPSDNTKVLTFLRSFEEENILVVANLSRYCQAVQIQMPNYAGFSVHEVFSDNRFPDITEAPYTVTLAPHSFYWFTLKEPAVPTLQEPDQPPHLQCQVTWGRILGSKAETQLMPIVTAYLQRARWFGGKGKGIRRLRIADSVTIPVHDQPAYVLLLEVTYTSAPRELYLLPIAFAGHDLQLKIMKESPEAVIAQLTLRDEEGIVYEAIYDEAFRQMLLDLIVRRRSIKTGSGRLIARRGSKFSALLTDGVVPEVSRVLKVEQSNTSILYDHTFFLKLYRRLEHGVNPDVELPRNLTEHTGFANIPAFAGAIEWQPNQAASITLASLLEFVPNETEAWSYTLDNVERSFGYAQTLKDKLDELPELPASLLDVDPEALPPLVRDFIGSVFVEMVALLGRRSAQLHRALASLSQGPELTAEPFSLLYQKSLHQSIRGMTLKVFAELDRSLPKLEEQTADVIRGILAEKKAILGRLRRIAERKVRARKIRTHGDYHLGQVLYTGKDFTIIDFEGEPARSMTERRLKQSALRDVAGMIRSFHYAAHGAILLRAVRQGADIDYLEHWADLWYLCVSGTFLHAYIHEVADADFVPEDKEDFALLLETFLLEKAVYELGYELNNRPDWLMIPARGIVQMLR</sequence>
<keyword evidence="8" id="KW-0479">Metal-binding</keyword>
<dbReference type="EMBL" id="JASCXX010000021">
    <property type="protein sequence ID" value="MDI6450534.1"/>
    <property type="molecule type" value="Genomic_DNA"/>
</dbReference>
<dbReference type="Gene3D" id="2.60.40.1180">
    <property type="entry name" value="Golgi alpha-mannosidase II"/>
    <property type="match status" value="1"/>
</dbReference>
<evidence type="ECO:0000256" key="7">
    <source>
        <dbReference type="ARBA" id="ARBA00022679"/>
    </source>
</evidence>
<dbReference type="GO" id="GO:0005975">
    <property type="term" value="P:carbohydrate metabolic process"/>
    <property type="evidence" value="ECO:0007669"/>
    <property type="project" value="InterPro"/>
</dbReference>
<dbReference type="RefSeq" id="WP_349245945.1">
    <property type="nucleotide sequence ID" value="NZ_JASCXX010000021.1"/>
</dbReference>
<keyword evidence="18" id="KW-1185">Reference proteome</keyword>
<dbReference type="EC" id="5.4.99.16" evidence="5"/>
<dbReference type="PANTHER" id="PTHR10357">
    <property type="entry name" value="ALPHA-AMYLASE FAMILY MEMBER"/>
    <property type="match status" value="1"/>
</dbReference>
<dbReference type="SUPFAM" id="SSF51011">
    <property type="entry name" value="Glycosyl hydrolase domain"/>
    <property type="match status" value="1"/>
</dbReference>
<dbReference type="InterPro" id="IPR013780">
    <property type="entry name" value="Glyco_hydro_b"/>
</dbReference>
<evidence type="ECO:0000256" key="2">
    <source>
        <dbReference type="ARBA" id="ARBA00005496"/>
    </source>
</evidence>
<dbReference type="SMART" id="SM00642">
    <property type="entry name" value="Aamy"/>
    <property type="match status" value="1"/>
</dbReference>
<reference evidence="17" key="1">
    <citation type="submission" date="2023-05" db="EMBL/GenBank/DDBJ databases">
        <title>Anaerotaeda fermentans gen. nov., sp. nov., a novel anaerobic planctomycete of the new family within the order Sedimentisphaerales isolated from Taman Peninsula, Russia.</title>
        <authorList>
            <person name="Khomyakova M.A."/>
            <person name="Merkel A.Y."/>
            <person name="Slobodkin A.I."/>
        </authorList>
    </citation>
    <scope>NUCLEOTIDE SEQUENCE</scope>
    <source>
        <strain evidence="17">M17dextr</strain>
    </source>
</reference>
<dbReference type="SUPFAM" id="SSF56112">
    <property type="entry name" value="Protein kinase-like (PK-like)"/>
    <property type="match status" value="1"/>
</dbReference>
<dbReference type="PANTHER" id="PTHR10357:SF219">
    <property type="entry name" value="MALTOSE ALPHA-D-GLUCOSYLTRANSFERASE"/>
    <property type="match status" value="1"/>
</dbReference>
<evidence type="ECO:0000256" key="15">
    <source>
        <dbReference type="ARBA" id="ARBA00049067"/>
    </source>
</evidence>
<evidence type="ECO:0000256" key="3">
    <source>
        <dbReference type="ARBA" id="ARBA00006219"/>
    </source>
</evidence>
<dbReference type="InterPro" id="IPR012810">
    <property type="entry name" value="TreS/a-amylase_N"/>
</dbReference>
<dbReference type="InterPro" id="IPR012811">
    <property type="entry name" value="TreS_maltokin_C_dom"/>
</dbReference>
<comment type="catalytic activity">
    <reaction evidence="15">
        <text>D-maltose + ATP = alpha-maltose 1-phosphate + ADP + H(+)</text>
        <dbReference type="Rhea" id="RHEA:31915"/>
        <dbReference type="ChEBI" id="CHEBI:15378"/>
        <dbReference type="ChEBI" id="CHEBI:17306"/>
        <dbReference type="ChEBI" id="CHEBI:30616"/>
        <dbReference type="ChEBI" id="CHEBI:63576"/>
        <dbReference type="ChEBI" id="CHEBI:456216"/>
        <dbReference type="EC" id="2.7.1.175"/>
    </reaction>
</comment>
<evidence type="ECO:0000256" key="4">
    <source>
        <dbReference type="ARBA" id="ARBA00011962"/>
    </source>
</evidence>
<evidence type="ECO:0000259" key="16">
    <source>
        <dbReference type="SMART" id="SM00642"/>
    </source>
</evidence>
<dbReference type="SUPFAM" id="SSF51445">
    <property type="entry name" value="(Trans)glycosidases"/>
    <property type="match status" value="1"/>
</dbReference>
<name>A0AAW6U4C9_9BACT</name>
<evidence type="ECO:0000313" key="18">
    <source>
        <dbReference type="Proteomes" id="UP001431776"/>
    </source>
</evidence>
<dbReference type="CDD" id="cd11334">
    <property type="entry name" value="AmyAc_TreS"/>
    <property type="match status" value="1"/>
</dbReference>
<dbReference type="GO" id="GO:0047471">
    <property type="term" value="F:maltose alpha-D-glucosyltransferase activity"/>
    <property type="evidence" value="ECO:0007669"/>
    <property type="project" value="UniProtKB-EC"/>
</dbReference>
<evidence type="ECO:0000256" key="11">
    <source>
        <dbReference type="ARBA" id="ARBA00022840"/>
    </source>
</evidence>
<dbReference type="NCBIfam" id="TIGR02456">
    <property type="entry name" value="treS_nterm"/>
    <property type="match status" value="1"/>
</dbReference>